<organism evidence="1 2">
    <name type="scientific">Nonomuraea ferruginea</name>
    <dbReference type="NCBI Taxonomy" id="46174"/>
    <lineage>
        <taxon>Bacteria</taxon>
        <taxon>Bacillati</taxon>
        <taxon>Actinomycetota</taxon>
        <taxon>Actinomycetes</taxon>
        <taxon>Streptosporangiales</taxon>
        <taxon>Streptosporangiaceae</taxon>
        <taxon>Nonomuraea</taxon>
    </lineage>
</organism>
<evidence type="ECO:0000313" key="2">
    <source>
        <dbReference type="Proteomes" id="UP001212498"/>
    </source>
</evidence>
<gene>
    <name evidence="1" type="ORF">OUY24_15810</name>
</gene>
<dbReference type="SUPFAM" id="SSF109854">
    <property type="entry name" value="DinB/YfiT-like putative metalloenzymes"/>
    <property type="match status" value="1"/>
</dbReference>
<proteinExistence type="predicted"/>
<reference evidence="1 2" key="1">
    <citation type="submission" date="2022-11" db="EMBL/GenBank/DDBJ databases">
        <title>Nonomuraea corallina sp. nov., a new species of the genus Nonomuraea isolated from sea side sediment in Thai sea.</title>
        <authorList>
            <person name="Ngamcharungchit C."/>
            <person name="Matsumoto A."/>
            <person name="Suriyachadkun C."/>
            <person name="Panbangred W."/>
            <person name="Inahashi Y."/>
            <person name="Intra B."/>
        </authorList>
    </citation>
    <scope>NUCLEOTIDE SEQUENCE [LARGE SCALE GENOMIC DNA]</scope>
    <source>
        <strain evidence="1 2">DSM 43553</strain>
    </source>
</reference>
<name>A0ABT4SXV9_9ACTN</name>
<dbReference type="Pfam" id="PF04978">
    <property type="entry name" value="MST"/>
    <property type="match status" value="1"/>
</dbReference>
<keyword evidence="2" id="KW-1185">Reference proteome</keyword>
<sequence length="162" mass="18351">MMSASALRAQLDAFLDEYRSRLHDSLEGLTEDEARRRLVPSRTTPLGLVKHVTYVEGVWFDQAITGRSYEEIGIASTPDRSFVLERDDTIASVRAAYRDICETSRRNTASLDLDAVVTGRGERFLWQIHLHMLRELAQHLGHADILREQILAARCLGQKSTV</sequence>
<comment type="caution">
    <text evidence="1">The sequence shown here is derived from an EMBL/GenBank/DDBJ whole genome shotgun (WGS) entry which is preliminary data.</text>
</comment>
<dbReference type="Proteomes" id="UP001212498">
    <property type="component" value="Unassembled WGS sequence"/>
</dbReference>
<protein>
    <submittedName>
        <fullName evidence="1">DinB family protein</fullName>
    </submittedName>
</protein>
<dbReference type="Gene3D" id="1.20.120.450">
    <property type="entry name" value="dinb family like domain"/>
    <property type="match status" value="1"/>
</dbReference>
<dbReference type="InterPro" id="IPR007061">
    <property type="entry name" value="MST-like"/>
</dbReference>
<dbReference type="RefSeq" id="WP_271276724.1">
    <property type="nucleotide sequence ID" value="NZ_BAABFD010000029.1"/>
</dbReference>
<accession>A0ABT4SXV9</accession>
<dbReference type="InterPro" id="IPR034660">
    <property type="entry name" value="DinB/YfiT-like"/>
</dbReference>
<dbReference type="EMBL" id="JAPNUD010000035">
    <property type="protein sequence ID" value="MDA0642098.1"/>
    <property type="molecule type" value="Genomic_DNA"/>
</dbReference>
<evidence type="ECO:0000313" key="1">
    <source>
        <dbReference type="EMBL" id="MDA0642098.1"/>
    </source>
</evidence>